<reference evidence="3 4" key="1">
    <citation type="journal article" date="2018" name="IMA Fungus">
        <title>IMA Genome-F 10: Nine draft genome sequences of Claviceps purpurea s.lat., including C. arundinis, C. humidiphila, and C. cf. spartinae, pseudomolecules for the pitch canker pathogen Fusarium circinatum, draft genome of Davidsoniella eucalypti, Grosmannia galeiformis, Quambalaria eucalypti, and Teratosphaeria destructans.</title>
        <authorList>
            <person name="Wingfield B.D."/>
            <person name="Liu M."/>
            <person name="Nguyen H.D."/>
            <person name="Lane F.A."/>
            <person name="Morgan S.W."/>
            <person name="De Vos L."/>
            <person name="Wilken P.M."/>
            <person name="Duong T.A."/>
            <person name="Aylward J."/>
            <person name="Coetzee M.P."/>
            <person name="Dadej K."/>
            <person name="De Beer Z.W."/>
            <person name="Findlay W."/>
            <person name="Havenga M."/>
            <person name="Kolarik M."/>
            <person name="Menzies J.G."/>
            <person name="Naidoo K."/>
            <person name="Pochopski O."/>
            <person name="Shoukouhi P."/>
            <person name="Santana Q.C."/>
            <person name="Seifert K.A."/>
            <person name="Soal N."/>
            <person name="Steenkamp E.T."/>
            <person name="Tatham C.T."/>
            <person name="van der Nest M.A."/>
            <person name="Wingfield M.J."/>
        </authorList>
    </citation>
    <scope>NUCLEOTIDE SEQUENCE [LARGE SCALE GENOMIC DNA]</scope>
    <source>
        <strain evidence="3">CMW44962</strain>
    </source>
</reference>
<accession>A0A9W7W340</accession>
<reference evidence="3 4" key="2">
    <citation type="journal article" date="2021" name="Curr. Genet.">
        <title>Genetic response to nitrogen starvation in the aggressive Eucalyptus foliar pathogen Teratosphaeria destructans.</title>
        <authorList>
            <person name="Havenga M."/>
            <person name="Wingfield B.D."/>
            <person name="Wingfield M.J."/>
            <person name="Dreyer L.L."/>
            <person name="Roets F."/>
            <person name="Aylward J."/>
        </authorList>
    </citation>
    <scope>NUCLEOTIDE SEQUENCE [LARGE SCALE GENOMIC DNA]</scope>
    <source>
        <strain evidence="3">CMW44962</strain>
    </source>
</reference>
<dbReference type="AlphaFoldDB" id="A0A9W7W340"/>
<dbReference type="InterPro" id="IPR001810">
    <property type="entry name" value="F-box_dom"/>
</dbReference>
<feature type="domain" description="F-box" evidence="2">
    <location>
        <begin position="114"/>
        <end position="145"/>
    </location>
</feature>
<name>A0A9W7W340_9PEZI</name>
<protein>
    <submittedName>
        <fullName evidence="3">F-box domain protein</fullName>
    </submittedName>
</protein>
<evidence type="ECO:0000313" key="3">
    <source>
        <dbReference type="EMBL" id="KAH9828523.1"/>
    </source>
</evidence>
<dbReference type="SUPFAM" id="SSF81383">
    <property type="entry name" value="F-box domain"/>
    <property type="match status" value="1"/>
</dbReference>
<comment type="caution">
    <text evidence="3">The sequence shown here is derived from an EMBL/GenBank/DDBJ whole genome shotgun (WGS) entry which is preliminary data.</text>
</comment>
<dbReference type="OrthoDB" id="3800738at2759"/>
<keyword evidence="4" id="KW-1185">Reference proteome</keyword>
<proteinExistence type="predicted"/>
<dbReference type="EMBL" id="RIBY02001534">
    <property type="protein sequence ID" value="KAH9828523.1"/>
    <property type="molecule type" value="Genomic_DNA"/>
</dbReference>
<evidence type="ECO:0000256" key="1">
    <source>
        <dbReference type="SAM" id="Coils"/>
    </source>
</evidence>
<dbReference type="Proteomes" id="UP001138500">
    <property type="component" value="Unassembled WGS sequence"/>
</dbReference>
<evidence type="ECO:0000259" key="2">
    <source>
        <dbReference type="Pfam" id="PF00646"/>
    </source>
</evidence>
<organism evidence="3 4">
    <name type="scientific">Teratosphaeria destructans</name>
    <dbReference type="NCBI Taxonomy" id="418781"/>
    <lineage>
        <taxon>Eukaryota</taxon>
        <taxon>Fungi</taxon>
        <taxon>Dikarya</taxon>
        <taxon>Ascomycota</taxon>
        <taxon>Pezizomycotina</taxon>
        <taxon>Dothideomycetes</taxon>
        <taxon>Dothideomycetidae</taxon>
        <taxon>Mycosphaerellales</taxon>
        <taxon>Teratosphaeriaceae</taxon>
        <taxon>Teratosphaeria</taxon>
    </lineage>
</organism>
<gene>
    <name evidence="3" type="ORF">Tdes44962_MAKER09268</name>
</gene>
<dbReference type="InterPro" id="IPR036047">
    <property type="entry name" value="F-box-like_dom_sf"/>
</dbReference>
<sequence>MAAATEDGLRPELSQLKQQQSDITKLLARLVDAQEQSNGLQKQHNELLVRLVERNDNNTSTEAGETSNRSLLDAQKRTNELLVKLVEHQDDQALDKITSRPPLDAGTRLTGTFELLEKILLHLDCEQIFWLQGVSHQFRTTIKNSLALQRALFLAPVPFDDSKSQDVVLNPFFQKDSVRRRLPIYFDHVSRRLAYIDRPYRTRLSVSSISHYGRDPRITLHFRSAGGNNTLDRFNTAAPVITAGSWRQMYLSQPPVGVDIEGLFSRRLAKSLSIDCILDAMTDP</sequence>
<keyword evidence="1" id="KW-0175">Coiled coil</keyword>
<evidence type="ECO:0000313" key="4">
    <source>
        <dbReference type="Proteomes" id="UP001138500"/>
    </source>
</evidence>
<dbReference type="Pfam" id="PF00646">
    <property type="entry name" value="F-box"/>
    <property type="match status" value="1"/>
</dbReference>
<feature type="coiled-coil region" evidence="1">
    <location>
        <begin position="16"/>
        <end position="50"/>
    </location>
</feature>